<proteinExistence type="predicted"/>
<evidence type="ECO:0000256" key="1">
    <source>
        <dbReference type="SAM" id="SignalP"/>
    </source>
</evidence>
<keyword evidence="1" id="KW-0732">Signal</keyword>
<accession>A0A1W0X1F0</accession>
<reference evidence="3" key="1">
    <citation type="submission" date="2017-01" db="EMBL/GenBank/DDBJ databases">
        <title>Comparative genomics of anhydrobiosis in the tardigrade Hypsibius dujardini.</title>
        <authorList>
            <person name="Yoshida Y."/>
            <person name="Koutsovoulos G."/>
            <person name="Laetsch D."/>
            <person name="Stevens L."/>
            <person name="Kumar S."/>
            <person name="Horikawa D."/>
            <person name="Ishino K."/>
            <person name="Komine S."/>
            <person name="Tomita M."/>
            <person name="Blaxter M."/>
            <person name="Arakawa K."/>
        </authorList>
    </citation>
    <scope>NUCLEOTIDE SEQUENCE [LARGE SCALE GENOMIC DNA]</scope>
    <source>
        <strain evidence="3">Z151</strain>
    </source>
</reference>
<keyword evidence="3" id="KW-1185">Reference proteome</keyword>
<gene>
    <name evidence="2" type="ORF">BV898_04771</name>
</gene>
<dbReference type="EMBL" id="MTYJ01000024">
    <property type="protein sequence ID" value="OQV21285.1"/>
    <property type="molecule type" value="Genomic_DNA"/>
</dbReference>
<evidence type="ECO:0000313" key="2">
    <source>
        <dbReference type="EMBL" id="OQV21285.1"/>
    </source>
</evidence>
<sequence>MLALYCLFALVLQLTGNAYAYEDYFMRVEAQIIRLENPQGLTASGRPCGGQFASRQCNTVVQAQIDTDVSNAVRGAQQYGGKSGSDYNYKVLSTSSDDNDPHIGEVVSGDICGQAIEKAVVRVRITDQGSSGEHRINDFICESSLRSHYVLSVWSPVQLCQPEFQTTKMRLYFRYRVTRLERNQCRNNVPFNKEYGY</sequence>
<comment type="caution">
    <text evidence="2">The sequence shown here is derived from an EMBL/GenBank/DDBJ whole genome shotgun (WGS) entry which is preliminary data.</text>
</comment>
<evidence type="ECO:0000313" key="3">
    <source>
        <dbReference type="Proteomes" id="UP000192578"/>
    </source>
</evidence>
<dbReference type="OrthoDB" id="10406051at2759"/>
<dbReference type="Proteomes" id="UP000192578">
    <property type="component" value="Unassembled WGS sequence"/>
</dbReference>
<protein>
    <submittedName>
        <fullName evidence="2">Uncharacterized protein</fullName>
    </submittedName>
</protein>
<name>A0A1W0X1F0_HYPEX</name>
<organism evidence="2 3">
    <name type="scientific">Hypsibius exemplaris</name>
    <name type="common">Freshwater tardigrade</name>
    <dbReference type="NCBI Taxonomy" id="2072580"/>
    <lineage>
        <taxon>Eukaryota</taxon>
        <taxon>Metazoa</taxon>
        <taxon>Ecdysozoa</taxon>
        <taxon>Tardigrada</taxon>
        <taxon>Eutardigrada</taxon>
        <taxon>Parachela</taxon>
        <taxon>Hypsibioidea</taxon>
        <taxon>Hypsibiidae</taxon>
        <taxon>Hypsibius</taxon>
    </lineage>
</organism>
<dbReference type="AlphaFoldDB" id="A0A1W0X1F0"/>
<feature type="signal peptide" evidence="1">
    <location>
        <begin position="1"/>
        <end position="20"/>
    </location>
</feature>
<feature type="chain" id="PRO_5012415877" evidence="1">
    <location>
        <begin position="21"/>
        <end position="197"/>
    </location>
</feature>